<evidence type="ECO:0000313" key="2">
    <source>
        <dbReference type="Proteomes" id="UP000034543"/>
    </source>
</evidence>
<dbReference type="GO" id="GO:0004812">
    <property type="term" value="F:aminoacyl-tRNA ligase activity"/>
    <property type="evidence" value="ECO:0007669"/>
    <property type="project" value="UniProtKB-KW"/>
</dbReference>
<name>A0A0G1CJV9_9BACT</name>
<reference evidence="1 2" key="1">
    <citation type="journal article" date="2015" name="Nature">
        <title>rRNA introns, odd ribosomes, and small enigmatic genomes across a large radiation of phyla.</title>
        <authorList>
            <person name="Brown C.T."/>
            <person name="Hug L.A."/>
            <person name="Thomas B.C."/>
            <person name="Sharon I."/>
            <person name="Castelle C.J."/>
            <person name="Singh A."/>
            <person name="Wilkins M.J."/>
            <person name="Williams K.H."/>
            <person name="Banfield J.F."/>
        </authorList>
    </citation>
    <scope>NUCLEOTIDE SEQUENCE [LARGE SCALE GENOMIC DNA]</scope>
</reference>
<gene>
    <name evidence="1" type="ORF">UV59_C0005G0030</name>
</gene>
<keyword evidence="1" id="KW-0436">Ligase</keyword>
<dbReference type="InterPro" id="IPR014985">
    <property type="entry name" value="WbqC"/>
</dbReference>
<dbReference type="EMBL" id="LCFB01000005">
    <property type="protein sequence ID" value="KKS85779.1"/>
    <property type="molecule type" value="Genomic_DNA"/>
</dbReference>
<dbReference type="Pfam" id="PF08889">
    <property type="entry name" value="WbqC"/>
    <property type="match status" value="1"/>
</dbReference>
<evidence type="ECO:0000313" key="1">
    <source>
        <dbReference type="EMBL" id="KKS85779.1"/>
    </source>
</evidence>
<sequence length="267" mass="30548">MRLAGYQPHYFPRLHYLQRTLSSDVFEISDYLQFVRKHDFVLPNGSHQRGKSYQAHTPIKLVNGVFSLVVPTKDNLSTIMETPVVYTPDWRQKHLASIRSGYGRASQFHTLFLEVEALLSQQYASLGELTIRTVLWSIVRVITDEPIAKFSLSAVNQLLSKTKHPFRLRKIVLASETGVPAQEGNPNQWIVELCRKLRVCEYVTGGSASSAYMDYNLFAHHKVDVIVQDWKCPSYRQQFPSCGFQPNLSALDLIFNEPLHVRQGILE</sequence>
<dbReference type="STRING" id="1618436.UV59_C0005G0030"/>
<organism evidence="1 2">
    <name type="scientific">Candidatus Gottesmanbacteria bacterium GW2011_GWA1_43_11</name>
    <dbReference type="NCBI Taxonomy" id="1618436"/>
    <lineage>
        <taxon>Bacteria</taxon>
        <taxon>Candidatus Gottesmaniibacteriota</taxon>
    </lineage>
</organism>
<protein>
    <submittedName>
        <fullName evidence="1">Seryl-tRNA synthetase, class IIa-like protein</fullName>
    </submittedName>
</protein>
<comment type="caution">
    <text evidence="1">The sequence shown here is derived from an EMBL/GenBank/DDBJ whole genome shotgun (WGS) entry which is preliminary data.</text>
</comment>
<proteinExistence type="predicted"/>
<keyword evidence="1" id="KW-0030">Aminoacyl-tRNA synthetase</keyword>
<dbReference type="Proteomes" id="UP000034543">
    <property type="component" value="Unassembled WGS sequence"/>
</dbReference>
<accession>A0A0G1CJV9</accession>
<dbReference type="AlphaFoldDB" id="A0A0G1CJV9"/>